<dbReference type="GO" id="GO:0000155">
    <property type="term" value="F:phosphorelay sensor kinase activity"/>
    <property type="evidence" value="ECO:0007669"/>
    <property type="project" value="InterPro"/>
</dbReference>
<feature type="non-terminal residue" evidence="3">
    <location>
        <position position="1"/>
    </location>
</feature>
<dbReference type="InterPro" id="IPR036097">
    <property type="entry name" value="HisK_dim/P_sf"/>
</dbReference>
<reference evidence="3" key="1">
    <citation type="journal article" date="2014" name="Front. Microbiol.">
        <title>High frequency of phylogenetically diverse reductive dehalogenase-homologous genes in deep subseafloor sedimentary metagenomes.</title>
        <authorList>
            <person name="Kawai M."/>
            <person name="Futagami T."/>
            <person name="Toyoda A."/>
            <person name="Takaki Y."/>
            <person name="Nishi S."/>
            <person name="Hori S."/>
            <person name="Arai W."/>
            <person name="Tsubouchi T."/>
            <person name="Morono Y."/>
            <person name="Uchiyama I."/>
            <person name="Ito T."/>
            <person name="Fujiyama A."/>
            <person name="Inagaki F."/>
            <person name="Takami H."/>
        </authorList>
    </citation>
    <scope>NUCLEOTIDE SEQUENCE</scope>
    <source>
        <strain evidence="3">Expedition CK06-06</strain>
    </source>
</reference>
<dbReference type="InterPro" id="IPR036890">
    <property type="entry name" value="HATPase_C_sf"/>
</dbReference>
<dbReference type="Gene3D" id="1.10.287.130">
    <property type="match status" value="1"/>
</dbReference>
<dbReference type="Gene3D" id="3.30.565.10">
    <property type="entry name" value="Histidine kinase-like ATPase, C-terminal domain"/>
    <property type="match status" value="1"/>
</dbReference>
<dbReference type="SUPFAM" id="SSF47384">
    <property type="entry name" value="Homodimeric domain of signal transducing histidine kinase"/>
    <property type="match status" value="1"/>
</dbReference>
<evidence type="ECO:0000259" key="2">
    <source>
        <dbReference type="PROSITE" id="PS50109"/>
    </source>
</evidence>
<dbReference type="EMBL" id="BARS01045751">
    <property type="protein sequence ID" value="GAG36153.1"/>
    <property type="molecule type" value="Genomic_DNA"/>
</dbReference>
<keyword evidence="1" id="KW-0597">Phosphoprotein</keyword>
<dbReference type="CDD" id="cd00075">
    <property type="entry name" value="HATPase"/>
    <property type="match status" value="1"/>
</dbReference>
<dbReference type="InterPro" id="IPR004358">
    <property type="entry name" value="Sig_transdc_His_kin-like_C"/>
</dbReference>
<proteinExistence type="predicted"/>
<dbReference type="InterPro" id="IPR005467">
    <property type="entry name" value="His_kinase_dom"/>
</dbReference>
<gene>
    <name evidence="3" type="ORF">S01H1_68954</name>
</gene>
<dbReference type="PROSITE" id="PS50109">
    <property type="entry name" value="HIS_KIN"/>
    <property type="match status" value="1"/>
</dbReference>
<dbReference type="PRINTS" id="PR00344">
    <property type="entry name" value="BCTRLSENSOR"/>
</dbReference>
<dbReference type="PANTHER" id="PTHR43547">
    <property type="entry name" value="TWO-COMPONENT HISTIDINE KINASE"/>
    <property type="match status" value="1"/>
</dbReference>
<accession>X0XHM8</accession>
<dbReference type="InterPro" id="IPR003594">
    <property type="entry name" value="HATPase_dom"/>
</dbReference>
<dbReference type="AlphaFoldDB" id="X0XHM8"/>
<dbReference type="SUPFAM" id="SSF55874">
    <property type="entry name" value="ATPase domain of HSP90 chaperone/DNA topoisomerase II/histidine kinase"/>
    <property type="match status" value="1"/>
</dbReference>
<protein>
    <recommendedName>
        <fullName evidence="2">Histidine kinase domain-containing protein</fullName>
    </recommendedName>
</protein>
<sequence length="213" mass="24207">SGLPLTRIRIAEELLREKLEKGSFKEYVRHLDDIREDISELDSLIGRILELSKMDIYVSPLVFQTLNPSDLINDLMERLKPVIERKDLHVKTDLSFRPPFEGDREALYTALLNILDNAAKFTPENGNIIVEMHSEQDSLEISVTNSFKELADEDLSRIFDPFHRAERSQEAGSGLGLAITKKMVERHGGHIQAFNSPEGLEIRMRLPAEPSKG</sequence>
<dbReference type="Pfam" id="PF02518">
    <property type="entry name" value="HATPase_c"/>
    <property type="match status" value="1"/>
</dbReference>
<name>X0XHM8_9ZZZZ</name>
<dbReference type="InterPro" id="IPR003661">
    <property type="entry name" value="HisK_dim/P_dom"/>
</dbReference>
<evidence type="ECO:0000256" key="1">
    <source>
        <dbReference type="ARBA" id="ARBA00022553"/>
    </source>
</evidence>
<dbReference type="SMART" id="SM00387">
    <property type="entry name" value="HATPase_c"/>
    <property type="match status" value="1"/>
</dbReference>
<evidence type="ECO:0000313" key="3">
    <source>
        <dbReference type="EMBL" id="GAG36153.1"/>
    </source>
</evidence>
<feature type="domain" description="Histidine kinase" evidence="2">
    <location>
        <begin position="1"/>
        <end position="210"/>
    </location>
</feature>
<dbReference type="PANTHER" id="PTHR43547:SF2">
    <property type="entry name" value="HYBRID SIGNAL TRANSDUCTION HISTIDINE KINASE C"/>
    <property type="match status" value="1"/>
</dbReference>
<organism evidence="3">
    <name type="scientific">marine sediment metagenome</name>
    <dbReference type="NCBI Taxonomy" id="412755"/>
    <lineage>
        <taxon>unclassified sequences</taxon>
        <taxon>metagenomes</taxon>
        <taxon>ecological metagenomes</taxon>
    </lineage>
</organism>
<dbReference type="CDD" id="cd00082">
    <property type="entry name" value="HisKA"/>
    <property type="match status" value="1"/>
</dbReference>
<comment type="caution">
    <text evidence="3">The sequence shown here is derived from an EMBL/GenBank/DDBJ whole genome shotgun (WGS) entry which is preliminary data.</text>
</comment>